<comment type="catalytic activity">
    <reaction evidence="1 11">
        <text>L-threonine = 2-oxobutanoate + NH4(+)</text>
        <dbReference type="Rhea" id="RHEA:22108"/>
        <dbReference type="ChEBI" id="CHEBI:16763"/>
        <dbReference type="ChEBI" id="CHEBI:28938"/>
        <dbReference type="ChEBI" id="CHEBI:57926"/>
        <dbReference type="EC" id="4.3.1.19"/>
    </reaction>
</comment>
<evidence type="ECO:0000256" key="10">
    <source>
        <dbReference type="ARBA" id="ARBA00023304"/>
    </source>
</evidence>
<dbReference type="InterPro" id="IPR005787">
    <property type="entry name" value="Thr_deHydtase_biosynth"/>
</dbReference>
<evidence type="ECO:0000256" key="6">
    <source>
        <dbReference type="ARBA" id="ARBA00022624"/>
    </source>
</evidence>
<proteinExistence type="inferred from homology"/>
<evidence type="ECO:0000259" key="14">
    <source>
        <dbReference type="PROSITE" id="PS51672"/>
    </source>
</evidence>
<feature type="chain" id="PRO_5005189957" description="Threonine dehydratase" evidence="13">
    <location>
        <begin position="28"/>
        <end position="659"/>
    </location>
</feature>
<sequence>MWITESPAVLQLLLWLSSYLATTSTLAERLTIPHTTVLHSRGANPWPSHPVGEVAADDDRPTHKMPPTVPRDPHRFWRRLRSFGNIVRSTEGSLDVPSRRVAQVRQVVEPVPETFYYIMDILNAKVYDVVSETPLDRAPNLSKKIGNTVLLKREDLQPVFSFKIRGAYNKIRSLTAEQRAKGIIACSAGNHAQGVAYSAKKLGISAKIYMPEITPSIKVNAVRSYGSGVEVILVGSNFDEAFAACMECARREGRTLIHPFDDPLVIAGQGTIGMEVLKQTTSQPIDGIFICCGGGGLLSGVGAFIKAVAPHIKIYGVETADAAAMTESLKACRLVELDTVGTFADGAAVRRVGANTFKVCQEVVDEMITVSTDEVCAAIKDAFTDIRVVLEPAGALAIAGMKSFVERTGAKGKTFVAIASGANMDFDRLRFVSERADTSESLVSVIVPERPGTFRQLYDIIYPREVTEFSYRLCSQPEDVKGSGNGNGNGAAARAANQAHIMMSYRPKNRKDEQDVENKLRRAGFITMNLNSNELAKTHGRHLVGGRAPLAKDEVLYRVEFPEKPGALRKFLYSLSSKRNISLFHYRNHGSDIGRVLVGIQVPPEHRGEFQDTLHTLQAAGYQWIEETYNPVYRQFLSNRTAPPKGRRKTPTSARTTDA</sequence>
<dbReference type="InParanoid" id="A0A0G4G4C6"/>
<evidence type="ECO:0000256" key="2">
    <source>
        <dbReference type="ARBA" id="ARBA00001933"/>
    </source>
</evidence>
<dbReference type="PROSITE" id="PS00165">
    <property type="entry name" value="DEHYDRATASE_SER_THR"/>
    <property type="match status" value="1"/>
</dbReference>
<dbReference type="GO" id="GO:0009097">
    <property type="term" value="P:isoleucine biosynthetic process"/>
    <property type="evidence" value="ECO:0007669"/>
    <property type="project" value="UniProtKB-UniRule"/>
</dbReference>
<name>A0A0G4G4C6_VITBC</name>
<dbReference type="SUPFAM" id="SSF55021">
    <property type="entry name" value="ACT-like"/>
    <property type="match status" value="1"/>
</dbReference>
<keyword evidence="16" id="KW-1185">Reference proteome</keyword>
<evidence type="ECO:0000256" key="1">
    <source>
        <dbReference type="ARBA" id="ARBA00001274"/>
    </source>
</evidence>
<dbReference type="InterPro" id="IPR045865">
    <property type="entry name" value="ACT-like_dom_sf"/>
</dbReference>
<comment type="pathway">
    <text evidence="3 11">Amino-acid biosynthesis; L-isoleucine biosynthesis; 2-oxobutanoate from L-threonine: step 1/1.</text>
</comment>
<evidence type="ECO:0000313" key="16">
    <source>
        <dbReference type="Proteomes" id="UP000041254"/>
    </source>
</evidence>
<dbReference type="Proteomes" id="UP000041254">
    <property type="component" value="Unassembled WGS sequence"/>
</dbReference>
<evidence type="ECO:0000256" key="7">
    <source>
        <dbReference type="ARBA" id="ARBA00022737"/>
    </source>
</evidence>
<dbReference type="InterPro" id="IPR050147">
    <property type="entry name" value="Ser/Thr_Dehydratase"/>
</dbReference>
<dbReference type="EMBL" id="CDMY01000562">
    <property type="protein sequence ID" value="CEM23078.1"/>
    <property type="molecule type" value="Genomic_DNA"/>
</dbReference>
<dbReference type="STRING" id="1169540.A0A0G4G4C6"/>
<evidence type="ECO:0000256" key="13">
    <source>
        <dbReference type="SAM" id="SignalP"/>
    </source>
</evidence>
<dbReference type="PANTHER" id="PTHR48078">
    <property type="entry name" value="THREONINE DEHYDRATASE, MITOCHONDRIAL-RELATED"/>
    <property type="match status" value="1"/>
</dbReference>
<dbReference type="GO" id="GO:0006567">
    <property type="term" value="P:L-threonine catabolic process"/>
    <property type="evidence" value="ECO:0007669"/>
    <property type="project" value="TreeGrafter"/>
</dbReference>
<dbReference type="EC" id="4.3.1.19" evidence="11"/>
<dbReference type="UniPathway" id="UPA00047">
    <property type="reaction ID" value="UER00054"/>
</dbReference>
<feature type="signal peptide" evidence="13">
    <location>
        <begin position="1"/>
        <end position="27"/>
    </location>
</feature>
<gene>
    <name evidence="15" type="ORF">Vbra_16941</name>
</gene>
<organism evidence="15 16">
    <name type="scientific">Vitrella brassicaformis (strain CCMP3155)</name>
    <dbReference type="NCBI Taxonomy" id="1169540"/>
    <lineage>
        <taxon>Eukaryota</taxon>
        <taxon>Sar</taxon>
        <taxon>Alveolata</taxon>
        <taxon>Colpodellida</taxon>
        <taxon>Vitrellaceae</taxon>
        <taxon>Vitrella</taxon>
    </lineage>
</organism>
<keyword evidence="8 11" id="KW-0663">Pyridoxal phosphate</keyword>
<dbReference type="GO" id="GO:0006565">
    <property type="term" value="P:L-serine catabolic process"/>
    <property type="evidence" value="ECO:0007669"/>
    <property type="project" value="TreeGrafter"/>
</dbReference>
<dbReference type="GO" id="GO:0003941">
    <property type="term" value="F:L-serine ammonia-lyase activity"/>
    <property type="evidence" value="ECO:0007669"/>
    <property type="project" value="TreeGrafter"/>
</dbReference>
<dbReference type="VEuPathDB" id="CryptoDB:Vbra_16941"/>
<dbReference type="FunFam" id="3.40.50.1100:FF:000008">
    <property type="entry name" value="L-threonine dehydratase"/>
    <property type="match status" value="1"/>
</dbReference>
<accession>A0A0G4G4C6</accession>
<evidence type="ECO:0000256" key="3">
    <source>
        <dbReference type="ARBA" id="ARBA00004810"/>
    </source>
</evidence>
<keyword evidence="5 11" id="KW-0028">Amino-acid biosynthesis</keyword>
<dbReference type="PANTHER" id="PTHR48078:SF11">
    <property type="entry name" value="THREONINE DEHYDRATASE, MITOCHONDRIAL"/>
    <property type="match status" value="1"/>
</dbReference>
<dbReference type="CDD" id="cd01562">
    <property type="entry name" value="Thr-dehyd"/>
    <property type="match status" value="1"/>
</dbReference>
<keyword evidence="7" id="KW-0677">Repeat</keyword>
<evidence type="ECO:0000256" key="12">
    <source>
        <dbReference type="SAM" id="MobiDB-lite"/>
    </source>
</evidence>
<comment type="cofactor">
    <cofactor evidence="2 11">
        <name>pyridoxal 5'-phosphate</name>
        <dbReference type="ChEBI" id="CHEBI:597326"/>
    </cofactor>
</comment>
<dbReference type="NCBIfam" id="TIGR01124">
    <property type="entry name" value="ilvA_2Cterm"/>
    <property type="match status" value="1"/>
</dbReference>
<evidence type="ECO:0000256" key="9">
    <source>
        <dbReference type="ARBA" id="ARBA00023239"/>
    </source>
</evidence>
<dbReference type="OMA" id="TRFEYTK"/>
<dbReference type="InterPro" id="IPR001721">
    <property type="entry name" value="TD_ACT-like"/>
</dbReference>
<feature type="region of interest" description="Disordered" evidence="12">
    <location>
        <begin position="41"/>
        <end position="71"/>
    </location>
</feature>
<dbReference type="OrthoDB" id="4418812at2759"/>
<dbReference type="Pfam" id="PF00585">
    <property type="entry name" value="Thr_dehydrat_C"/>
    <property type="match status" value="1"/>
</dbReference>
<evidence type="ECO:0000256" key="8">
    <source>
        <dbReference type="ARBA" id="ARBA00022898"/>
    </source>
</evidence>
<dbReference type="AlphaFoldDB" id="A0A0G4G4C6"/>
<keyword evidence="6 11" id="KW-0412">Isoleucine biosynthesis</keyword>
<evidence type="ECO:0000256" key="4">
    <source>
        <dbReference type="ARBA" id="ARBA00010869"/>
    </source>
</evidence>
<dbReference type="Gene3D" id="3.40.50.1100">
    <property type="match status" value="2"/>
</dbReference>
<dbReference type="InterPro" id="IPR036052">
    <property type="entry name" value="TrpB-like_PALP_sf"/>
</dbReference>
<keyword evidence="10 11" id="KW-0100">Branched-chain amino acid biosynthesis</keyword>
<dbReference type="GO" id="GO:0030170">
    <property type="term" value="F:pyridoxal phosphate binding"/>
    <property type="evidence" value="ECO:0007669"/>
    <property type="project" value="InterPro"/>
</dbReference>
<dbReference type="InterPro" id="IPR001926">
    <property type="entry name" value="TrpB-like_PALP"/>
</dbReference>
<keyword evidence="9 11" id="KW-0456">Lyase</keyword>
<keyword evidence="13" id="KW-0732">Signal</keyword>
<protein>
    <recommendedName>
        <fullName evidence="11">Threonine dehydratase</fullName>
        <ecNumber evidence="11">4.3.1.19</ecNumber>
    </recommendedName>
    <alternativeName>
        <fullName evidence="11">Threonine deaminase</fullName>
    </alternativeName>
</protein>
<feature type="domain" description="ACT-like" evidence="14">
    <location>
        <begin position="555"/>
        <end position="629"/>
    </location>
</feature>
<dbReference type="InterPro" id="IPR038110">
    <property type="entry name" value="TD_ACT-like_sf"/>
</dbReference>
<dbReference type="InterPro" id="IPR000634">
    <property type="entry name" value="Ser/Thr_deHydtase_PyrdxlP-BS"/>
</dbReference>
<dbReference type="SUPFAM" id="SSF53686">
    <property type="entry name" value="Tryptophan synthase beta subunit-like PLP-dependent enzymes"/>
    <property type="match status" value="1"/>
</dbReference>
<dbReference type="Pfam" id="PF00291">
    <property type="entry name" value="PALP"/>
    <property type="match status" value="1"/>
</dbReference>
<evidence type="ECO:0000256" key="11">
    <source>
        <dbReference type="RuleBase" id="RU362012"/>
    </source>
</evidence>
<feature type="region of interest" description="Disordered" evidence="12">
    <location>
        <begin position="638"/>
        <end position="659"/>
    </location>
</feature>
<dbReference type="GO" id="GO:0004794">
    <property type="term" value="F:threonine deaminase activity"/>
    <property type="evidence" value="ECO:0007669"/>
    <property type="project" value="UniProtKB-UniRule"/>
</dbReference>
<dbReference type="PROSITE" id="PS51672">
    <property type="entry name" value="ACT_LIKE"/>
    <property type="match status" value="1"/>
</dbReference>
<comment type="similarity">
    <text evidence="4 11">Belongs to the serine/threonine dehydratase family.</text>
</comment>
<dbReference type="NCBIfam" id="NF006674">
    <property type="entry name" value="PRK09224.1"/>
    <property type="match status" value="1"/>
</dbReference>
<reference evidence="15 16" key="1">
    <citation type="submission" date="2014-11" db="EMBL/GenBank/DDBJ databases">
        <authorList>
            <person name="Zhu J."/>
            <person name="Qi W."/>
            <person name="Song R."/>
        </authorList>
    </citation>
    <scope>NUCLEOTIDE SEQUENCE [LARGE SCALE GENOMIC DNA]</scope>
</reference>
<dbReference type="CDD" id="cd04907">
    <property type="entry name" value="ACT_ThrD-I_2"/>
    <property type="match status" value="1"/>
</dbReference>
<evidence type="ECO:0000256" key="5">
    <source>
        <dbReference type="ARBA" id="ARBA00022605"/>
    </source>
</evidence>
<dbReference type="Gene3D" id="3.40.1020.10">
    <property type="entry name" value="Biosynthetic Threonine Deaminase, Domain 3"/>
    <property type="match status" value="1"/>
</dbReference>
<evidence type="ECO:0000313" key="15">
    <source>
        <dbReference type="EMBL" id="CEM23078.1"/>
    </source>
</evidence>